<dbReference type="InterPro" id="IPR058240">
    <property type="entry name" value="rSAM_sf"/>
</dbReference>
<dbReference type="SUPFAM" id="SSF102114">
    <property type="entry name" value="Radical SAM enzymes"/>
    <property type="match status" value="1"/>
</dbReference>
<dbReference type="FunFam" id="3.40.50.12160:FF:000003">
    <property type="entry name" value="CDK5 regulatory subunit-associated protein 1"/>
    <property type="match status" value="1"/>
</dbReference>
<keyword evidence="3" id="KW-0949">S-adenosyl-L-methionine</keyword>
<dbReference type="SFLD" id="SFLDS00029">
    <property type="entry name" value="Radical_SAM"/>
    <property type="match status" value="1"/>
</dbReference>
<dbReference type="SFLD" id="SFLDG01082">
    <property type="entry name" value="B12-binding_domain_containing"/>
    <property type="match status" value="1"/>
</dbReference>
<dbReference type="GO" id="GO:0051539">
    <property type="term" value="F:4 iron, 4 sulfur cluster binding"/>
    <property type="evidence" value="ECO:0007669"/>
    <property type="project" value="UniProtKB-KW"/>
</dbReference>
<dbReference type="Pfam" id="PF04055">
    <property type="entry name" value="Radical_SAM"/>
    <property type="match status" value="1"/>
</dbReference>
<evidence type="ECO:0000313" key="10">
    <source>
        <dbReference type="Proteomes" id="UP001178507"/>
    </source>
</evidence>
<reference evidence="9" key="1">
    <citation type="submission" date="2023-08" db="EMBL/GenBank/DDBJ databases">
        <authorList>
            <person name="Chen Y."/>
            <person name="Shah S."/>
            <person name="Dougan E. K."/>
            <person name="Thang M."/>
            <person name="Chan C."/>
        </authorList>
    </citation>
    <scope>NUCLEOTIDE SEQUENCE</scope>
</reference>
<feature type="domain" description="MTTase N-terminal" evidence="7">
    <location>
        <begin position="1"/>
        <end position="102"/>
    </location>
</feature>
<dbReference type="InterPro" id="IPR006463">
    <property type="entry name" value="MiaB_methiolase"/>
</dbReference>
<dbReference type="SFLD" id="SFLDG01061">
    <property type="entry name" value="methylthiotransferase"/>
    <property type="match status" value="1"/>
</dbReference>
<dbReference type="NCBIfam" id="TIGR01574">
    <property type="entry name" value="miaB-methiolase"/>
    <property type="match status" value="1"/>
</dbReference>
<dbReference type="PROSITE" id="PS51449">
    <property type="entry name" value="MTTASE_N"/>
    <property type="match status" value="1"/>
</dbReference>
<evidence type="ECO:0008006" key="11">
    <source>
        <dbReference type="Google" id="ProtNLM"/>
    </source>
</evidence>
<dbReference type="PROSITE" id="PS51918">
    <property type="entry name" value="RADICAL_SAM"/>
    <property type="match status" value="1"/>
</dbReference>
<dbReference type="NCBIfam" id="TIGR00089">
    <property type="entry name" value="MiaB/RimO family radical SAM methylthiotransferase"/>
    <property type="match status" value="1"/>
</dbReference>
<dbReference type="InterPro" id="IPR023404">
    <property type="entry name" value="rSAM_horseshoe"/>
</dbReference>
<name>A0AA36J5J2_9DINO</name>
<dbReference type="InterPro" id="IPR005839">
    <property type="entry name" value="Methylthiotransferase"/>
</dbReference>
<dbReference type="Pfam" id="PF00919">
    <property type="entry name" value="UPF0004"/>
    <property type="match status" value="1"/>
</dbReference>
<feature type="domain" description="Radical SAM core" evidence="8">
    <location>
        <begin position="129"/>
        <end position="361"/>
    </location>
</feature>
<dbReference type="Proteomes" id="UP001178507">
    <property type="component" value="Unassembled WGS sequence"/>
</dbReference>
<sequence>MTDVLAPEGFEATDDMEDADLVILNTCHIREKAAEKVYSELGRIRKVKQERARHGKDMMVGVAGCVAQAEGEEISRRAPIVDLVVGPQSYHQLPGLLSKVRNGNKVVETEFDIDAKFDHLSARAERPVMKRPPAAFLTVQEGCDKFCTFCVVPYTRGAEVSRSVEQIVAEAERMAAAGVREVTLLGQNVNAYHGEAKDGSIWGLGRLLRRLADIDGLDRLRYTTSHPRDMDDDLILAHRDLKSLMPYLHLPVQSGSDKILKSMNRRHTRDEYFRLIDRIREAAPDIALSGDFIVGVPDETDQDFADTMDLIRRVEYGSAFSFKYSQRPGTPGATMDNQVPEDVKSARLADLQALISGQQKAFNASRRGMVCDVLLEKKGRNPGQIVGKSPWLQPVQLDAAEDLIGSIQAEADLTISPESKKAMSKCTAMRSWGCDFADVASDFRNPTTDTRRICLENYKKHNARVQQVIPPHRKQIPEGEFPHEDKAADMWVPGLIFNFAALADNVRAEENMEDRNVCYVLPPHEPEMPLPRWTRVDASVFETEAQQITDHQYLLALLQTHEEAHGELQWRQLQRCLGVAQQKGKVAQERVAHVNEVIQTLVRQRVVLQKGRREKEEAGMTVDQLCAQRLEEVAFSPEEVMRLVTSSPVISELAKRLFKP</sequence>
<dbReference type="InterPro" id="IPR038135">
    <property type="entry name" value="Methylthiotransferase_N_sf"/>
</dbReference>
<keyword evidence="6" id="KW-0411">Iron-sulfur</keyword>
<dbReference type="InterPro" id="IPR007197">
    <property type="entry name" value="rSAM"/>
</dbReference>
<accession>A0AA36J5J2</accession>
<evidence type="ECO:0000256" key="3">
    <source>
        <dbReference type="ARBA" id="ARBA00022691"/>
    </source>
</evidence>
<evidence type="ECO:0000259" key="8">
    <source>
        <dbReference type="PROSITE" id="PS51918"/>
    </source>
</evidence>
<dbReference type="AlphaFoldDB" id="A0AA36J5J2"/>
<keyword evidence="10" id="KW-1185">Reference proteome</keyword>
<evidence type="ECO:0000256" key="2">
    <source>
        <dbReference type="ARBA" id="ARBA00022485"/>
    </source>
</evidence>
<evidence type="ECO:0000256" key="5">
    <source>
        <dbReference type="ARBA" id="ARBA00023004"/>
    </source>
</evidence>
<keyword evidence="5" id="KW-0408">Iron</keyword>
<comment type="cofactor">
    <cofactor evidence="1">
        <name>[4Fe-4S] cluster</name>
        <dbReference type="ChEBI" id="CHEBI:49883"/>
    </cofactor>
</comment>
<evidence type="ECO:0000313" key="9">
    <source>
        <dbReference type="EMBL" id="CAJ1398955.1"/>
    </source>
</evidence>
<dbReference type="HAMAP" id="MF_01864">
    <property type="entry name" value="tRNA_metthiotr_MiaB"/>
    <property type="match status" value="1"/>
</dbReference>
<protein>
    <recommendedName>
        <fullName evidence="11">tRNA-2-methylthio-N(6)-dimethylallyladenosine synthase</fullName>
    </recommendedName>
</protein>
<dbReference type="EMBL" id="CAUJNA010003316">
    <property type="protein sequence ID" value="CAJ1398955.1"/>
    <property type="molecule type" value="Genomic_DNA"/>
</dbReference>
<dbReference type="CDD" id="cd01335">
    <property type="entry name" value="Radical_SAM"/>
    <property type="match status" value="1"/>
</dbReference>
<gene>
    <name evidence="9" type="ORF">EVOR1521_LOCUS22596</name>
</gene>
<dbReference type="FunFam" id="3.80.30.20:FF:000001">
    <property type="entry name" value="tRNA-2-methylthio-N(6)-dimethylallyladenosine synthase 2"/>
    <property type="match status" value="1"/>
</dbReference>
<organism evidence="9 10">
    <name type="scientific">Effrenium voratum</name>
    <dbReference type="NCBI Taxonomy" id="2562239"/>
    <lineage>
        <taxon>Eukaryota</taxon>
        <taxon>Sar</taxon>
        <taxon>Alveolata</taxon>
        <taxon>Dinophyceae</taxon>
        <taxon>Suessiales</taxon>
        <taxon>Symbiodiniaceae</taxon>
        <taxon>Effrenium</taxon>
    </lineage>
</organism>
<evidence type="ECO:0000256" key="6">
    <source>
        <dbReference type="ARBA" id="ARBA00023014"/>
    </source>
</evidence>
<evidence type="ECO:0000256" key="1">
    <source>
        <dbReference type="ARBA" id="ARBA00001966"/>
    </source>
</evidence>
<dbReference type="SMART" id="SM00729">
    <property type="entry name" value="Elp3"/>
    <property type="match status" value="1"/>
</dbReference>
<dbReference type="InterPro" id="IPR013848">
    <property type="entry name" value="Methylthiotransferase_N"/>
</dbReference>
<dbReference type="Gene3D" id="3.40.50.12160">
    <property type="entry name" value="Methylthiotransferase, N-terminal domain"/>
    <property type="match status" value="1"/>
</dbReference>
<proteinExistence type="inferred from homology"/>
<keyword evidence="2" id="KW-0004">4Fe-4S</keyword>
<dbReference type="GO" id="GO:0005829">
    <property type="term" value="C:cytosol"/>
    <property type="evidence" value="ECO:0007669"/>
    <property type="project" value="TreeGrafter"/>
</dbReference>
<comment type="caution">
    <text evidence="9">The sequence shown here is derived from an EMBL/GenBank/DDBJ whole genome shotgun (WGS) entry which is preliminary data.</text>
</comment>
<evidence type="ECO:0000259" key="7">
    <source>
        <dbReference type="PROSITE" id="PS51449"/>
    </source>
</evidence>
<dbReference type="PROSITE" id="PS01278">
    <property type="entry name" value="MTTASE_RADICAL"/>
    <property type="match status" value="1"/>
</dbReference>
<evidence type="ECO:0000256" key="4">
    <source>
        <dbReference type="ARBA" id="ARBA00022723"/>
    </source>
</evidence>
<dbReference type="Gene3D" id="3.80.30.20">
    <property type="entry name" value="tm_1862 like domain"/>
    <property type="match status" value="1"/>
</dbReference>
<keyword evidence="4" id="KW-0479">Metal-binding</keyword>
<dbReference type="PANTHER" id="PTHR43020">
    <property type="entry name" value="CDK5 REGULATORY SUBUNIT-ASSOCIATED PROTEIN 1"/>
    <property type="match status" value="1"/>
</dbReference>
<dbReference type="InterPro" id="IPR020612">
    <property type="entry name" value="Methylthiotransferase_CS"/>
</dbReference>
<dbReference type="PANTHER" id="PTHR43020:SF2">
    <property type="entry name" value="MITOCHONDRIAL TRNA METHYLTHIOTRANSFERASE CDK5RAP1"/>
    <property type="match status" value="1"/>
</dbReference>
<dbReference type="InterPro" id="IPR006638">
    <property type="entry name" value="Elp3/MiaA/NifB-like_rSAM"/>
</dbReference>
<dbReference type="GO" id="GO:0035597">
    <property type="term" value="F:tRNA-2-methylthio-N(6)-dimethylallyladenosine(37) synthase activity"/>
    <property type="evidence" value="ECO:0007669"/>
    <property type="project" value="TreeGrafter"/>
</dbReference>
<dbReference type="GO" id="GO:0046872">
    <property type="term" value="F:metal ion binding"/>
    <property type="evidence" value="ECO:0007669"/>
    <property type="project" value="UniProtKB-KW"/>
</dbReference>